<keyword evidence="12" id="KW-1185">Reference proteome</keyword>
<dbReference type="Proteomes" id="UP000228593">
    <property type="component" value="Unassembled WGS sequence"/>
</dbReference>
<dbReference type="EMBL" id="PDOB01000009">
    <property type="protein sequence ID" value="PIL40388.1"/>
    <property type="molecule type" value="Genomic_DNA"/>
</dbReference>
<evidence type="ECO:0000256" key="3">
    <source>
        <dbReference type="ARBA" id="ARBA00022538"/>
    </source>
</evidence>
<dbReference type="PANTHER" id="PTHR30042:SF2">
    <property type="entry name" value="POTASSIUM-TRANSPORTING ATPASE KDPC SUBUNIT"/>
    <property type="match status" value="1"/>
</dbReference>
<gene>
    <name evidence="11" type="ORF">CR103_08225</name>
</gene>
<keyword evidence="6" id="KW-0067">ATP-binding</keyword>
<dbReference type="OrthoDB" id="9788285at2"/>
<evidence type="ECO:0000256" key="1">
    <source>
        <dbReference type="ARBA" id="ARBA00022448"/>
    </source>
</evidence>
<keyword evidence="1" id="KW-0813">Transport</keyword>
<dbReference type="GO" id="GO:0005524">
    <property type="term" value="F:ATP binding"/>
    <property type="evidence" value="ECO:0007669"/>
    <property type="project" value="UniProtKB-KW"/>
</dbReference>
<evidence type="ECO:0000256" key="7">
    <source>
        <dbReference type="ARBA" id="ARBA00022958"/>
    </source>
</evidence>
<dbReference type="InterPro" id="IPR003820">
    <property type="entry name" value="KdpC"/>
</dbReference>
<evidence type="ECO:0000256" key="4">
    <source>
        <dbReference type="ARBA" id="ARBA00022692"/>
    </source>
</evidence>
<accession>A0A2G8T3X6</accession>
<keyword evidence="7" id="KW-0630">Potassium</keyword>
<evidence type="ECO:0000313" key="11">
    <source>
        <dbReference type="EMBL" id="PIL40388.1"/>
    </source>
</evidence>
<dbReference type="PANTHER" id="PTHR30042">
    <property type="entry name" value="POTASSIUM-TRANSPORTING ATPASE C CHAIN"/>
    <property type="match status" value="1"/>
</dbReference>
<keyword evidence="9" id="KW-0406">Ion transport</keyword>
<keyword evidence="3" id="KW-0633">Potassium transport</keyword>
<evidence type="ECO:0008006" key="13">
    <source>
        <dbReference type="Google" id="ProtNLM"/>
    </source>
</evidence>
<dbReference type="GO" id="GO:0008556">
    <property type="term" value="F:P-type potassium transmembrane transporter activity"/>
    <property type="evidence" value="ECO:0007669"/>
    <property type="project" value="InterPro"/>
</dbReference>
<keyword evidence="4" id="KW-0812">Transmembrane</keyword>
<keyword evidence="10" id="KW-0472">Membrane</keyword>
<organism evidence="11 12">
    <name type="scientific">Massilia psychrophila</name>
    <dbReference type="NCBI Taxonomy" id="1603353"/>
    <lineage>
        <taxon>Bacteria</taxon>
        <taxon>Pseudomonadati</taxon>
        <taxon>Pseudomonadota</taxon>
        <taxon>Betaproteobacteria</taxon>
        <taxon>Burkholderiales</taxon>
        <taxon>Oxalobacteraceae</taxon>
        <taxon>Telluria group</taxon>
        <taxon>Massilia</taxon>
    </lineage>
</organism>
<evidence type="ECO:0000256" key="9">
    <source>
        <dbReference type="ARBA" id="ARBA00023065"/>
    </source>
</evidence>
<protein>
    <recommendedName>
        <fullName evidence="13">Potassium-transporting ATPase subunit C</fullName>
    </recommendedName>
</protein>
<evidence type="ECO:0000256" key="6">
    <source>
        <dbReference type="ARBA" id="ARBA00022840"/>
    </source>
</evidence>
<keyword evidence="5" id="KW-0547">Nucleotide-binding</keyword>
<evidence type="ECO:0000256" key="2">
    <source>
        <dbReference type="ARBA" id="ARBA00022475"/>
    </source>
</evidence>
<evidence type="ECO:0000256" key="10">
    <source>
        <dbReference type="ARBA" id="ARBA00023136"/>
    </source>
</evidence>
<reference evidence="11 12" key="1">
    <citation type="submission" date="2017-10" db="EMBL/GenBank/DDBJ databases">
        <title>Massilia psychrophilum sp. nov., a novel purple-pigmented bacterium isolated from Tianshan glacier, Xinjiang Municipality, China.</title>
        <authorList>
            <person name="Wang H."/>
        </authorList>
    </citation>
    <scope>NUCLEOTIDE SEQUENCE [LARGE SCALE GENOMIC DNA]</scope>
    <source>
        <strain evidence="11 12">JCM 30813</strain>
    </source>
</reference>
<evidence type="ECO:0000256" key="8">
    <source>
        <dbReference type="ARBA" id="ARBA00022989"/>
    </source>
</evidence>
<proteinExistence type="predicted"/>
<evidence type="ECO:0000256" key="5">
    <source>
        <dbReference type="ARBA" id="ARBA00022741"/>
    </source>
</evidence>
<comment type="caution">
    <text evidence="11">The sequence shown here is derived from an EMBL/GenBank/DDBJ whole genome shotgun (WGS) entry which is preliminary data.</text>
</comment>
<sequence length="123" mass="13467">MKSTLRPALVLFGALTLVVGVLYPLAVTGIGQLAFADKASGSLVLREGKPVGSTLIGQLFSSPGYFWGRPSATGPMPNNARFCRVVRQKAEFSRSATVPFKLDGLVLPTHKIGRRMTFHWRHW</sequence>
<keyword evidence="8" id="KW-1133">Transmembrane helix</keyword>
<dbReference type="GO" id="GO:0016020">
    <property type="term" value="C:membrane"/>
    <property type="evidence" value="ECO:0007669"/>
    <property type="project" value="InterPro"/>
</dbReference>
<evidence type="ECO:0000313" key="12">
    <source>
        <dbReference type="Proteomes" id="UP000228593"/>
    </source>
</evidence>
<dbReference type="AlphaFoldDB" id="A0A2G8T3X6"/>
<keyword evidence="2" id="KW-1003">Cell membrane</keyword>
<name>A0A2G8T3X6_9BURK</name>
<dbReference type="Pfam" id="PF02669">
    <property type="entry name" value="KdpC"/>
    <property type="match status" value="1"/>
</dbReference>